<dbReference type="PANTHER" id="PTHR30408">
    <property type="entry name" value="TYPE-1 RESTRICTION ENZYME ECOKI SPECIFICITY PROTEIN"/>
    <property type="match status" value="1"/>
</dbReference>
<evidence type="ECO:0000256" key="3">
    <source>
        <dbReference type="ARBA" id="ARBA00023125"/>
    </source>
</evidence>
<comment type="similarity">
    <text evidence="1">Belongs to the type-I restriction system S methylase family.</text>
</comment>
<dbReference type="Pfam" id="PF01420">
    <property type="entry name" value="Methylase_S"/>
    <property type="match status" value="1"/>
</dbReference>
<dbReference type="Gene3D" id="3.90.220.20">
    <property type="entry name" value="DNA methylase specificity domains"/>
    <property type="match status" value="2"/>
</dbReference>
<evidence type="ECO:0000313" key="5">
    <source>
        <dbReference type="EMBL" id="MCE4556405.1"/>
    </source>
</evidence>
<keyword evidence="3" id="KW-0238">DNA-binding</keyword>
<keyword evidence="2" id="KW-0680">Restriction system</keyword>
<feature type="domain" description="Type I restriction modification DNA specificity" evidence="4">
    <location>
        <begin position="209"/>
        <end position="382"/>
    </location>
</feature>
<dbReference type="CDD" id="cd17286">
    <property type="entry name" value="RMtype1_S_Lla161ORF747P_TRD1-CR1_like"/>
    <property type="match status" value="1"/>
</dbReference>
<keyword evidence="5" id="KW-0378">Hydrolase</keyword>
<keyword evidence="5" id="KW-0540">Nuclease</keyword>
<proteinExistence type="inferred from homology"/>
<evidence type="ECO:0000256" key="2">
    <source>
        <dbReference type="ARBA" id="ARBA00022747"/>
    </source>
</evidence>
<dbReference type="InterPro" id="IPR044946">
    <property type="entry name" value="Restrct_endonuc_typeI_TRD_sf"/>
</dbReference>
<keyword evidence="5" id="KW-0255">Endonuclease</keyword>
<name>A0ABS8XYQ4_9BURK</name>
<dbReference type="EMBL" id="JAJTWU010000007">
    <property type="protein sequence ID" value="MCE4556405.1"/>
    <property type="molecule type" value="Genomic_DNA"/>
</dbReference>
<organism evidence="5 6">
    <name type="scientific">Pelomonas cellulosilytica</name>
    <dbReference type="NCBI Taxonomy" id="2906762"/>
    <lineage>
        <taxon>Bacteria</taxon>
        <taxon>Pseudomonadati</taxon>
        <taxon>Pseudomonadota</taxon>
        <taxon>Betaproteobacteria</taxon>
        <taxon>Burkholderiales</taxon>
        <taxon>Sphaerotilaceae</taxon>
        <taxon>Roseateles</taxon>
    </lineage>
</organism>
<dbReference type="Proteomes" id="UP001200741">
    <property type="component" value="Unassembled WGS sequence"/>
</dbReference>
<evidence type="ECO:0000259" key="4">
    <source>
        <dbReference type="Pfam" id="PF01420"/>
    </source>
</evidence>
<evidence type="ECO:0000313" key="6">
    <source>
        <dbReference type="Proteomes" id="UP001200741"/>
    </source>
</evidence>
<dbReference type="InterPro" id="IPR052021">
    <property type="entry name" value="Type-I_RS_S_subunit"/>
</dbReference>
<dbReference type="InterPro" id="IPR000055">
    <property type="entry name" value="Restrct_endonuc_typeI_TRD"/>
</dbReference>
<comment type="caution">
    <text evidence="5">The sequence shown here is derived from an EMBL/GenBank/DDBJ whole genome shotgun (WGS) entry which is preliminary data.</text>
</comment>
<dbReference type="RefSeq" id="WP_233373441.1">
    <property type="nucleotide sequence ID" value="NZ_JAJTWU010000007.1"/>
</dbReference>
<reference evidence="5 6" key="1">
    <citation type="submission" date="2021-12" db="EMBL/GenBank/DDBJ databases">
        <title>Genome seq of P8.</title>
        <authorList>
            <person name="Seo T."/>
        </authorList>
    </citation>
    <scope>NUCLEOTIDE SEQUENCE [LARGE SCALE GENOMIC DNA]</scope>
    <source>
        <strain evidence="5 6">P8</strain>
    </source>
</reference>
<keyword evidence="6" id="KW-1185">Reference proteome</keyword>
<dbReference type="GO" id="GO:0016787">
    <property type="term" value="F:hydrolase activity"/>
    <property type="evidence" value="ECO:0007669"/>
    <property type="project" value="UniProtKB-KW"/>
</dbReference>
<dbReference type="GO" id="GO:0004519">
    <property type="term" value="F:endonuclease activity"/>
    <property type="evidence" value="ECO:0007669"/>
    <property type="project" value="UniProtKB-KW"/>
</dbReference>
<dbReference type="Gene3D" id="1.10.287.1120">
    <property type="entry name" value="Bipartite methylase S protein"/>
    <property type="match status" value="2"/>
</dbReference>
<evidence type="ECO:0000256" key="1">
    <source>
        <dbReference type="ARBA" id="ARBA00010923"/>
    </source>
</evidence>
<gene>
    <name evidence="5" type="ORF">LXT13_18580</name>
</gene>
<sequence length="401" mass="44994">MSEKVECPLVPRLRFPEFREAAEWGSEKLEQLITTVSPPLKLQSSSYRMQGKFPIIDQSQGPICGWTDDESAVITESLPLIVFGDHTCTLKFVDKPFAQGADGIKILKAKSAISAEYLFHSLSHRQLAMEDYKRHFSILKERAVVFPDIKSGEQQKIADCLSSLDELITAETRKLDTLKTHKTGLMQQLFPREGETLPQRRFPEFADTEEWPEWSIGQLGEVITGNTPSTSKRQYYGGEFDFVSPADISDHRFIEKTKTSLTKLGLEQTRQIAEGSVLFVCIGSTIGKVAQNKFRCATNQQINSLVPFADFSGDFIYYLLLRESARISELAGNHAVPIINKTTFSEIIVRCPKKREQERIAESLGALDKSIDIQAQKIGALKTHKMGLMQQLFPVLDGVSA</sequence>
<dbReference type="SUPFAM" id="SSF116734">
    <property type="entry name" value="DNA methylase specificity domain"/>
    <property type="match status" value="2"/>
</dbReference>
<dbReference type="EC" id="3.1.21.-" evidence="5"/>
<accession>A0ABS8XYQ4</accession>
<protein>
    <submittedName>
        <fullName evidence="5">Restriction endonuclease subunit S</fullName>
        <ecNumber evidence="5">3.1.21.-</ecNumber>
    </submittedName>
</protein>
<dbReference type="PANTHER" id="PTHR30408:SF12">
    <property type="entry name" value="TYPE I RESTRICTION ENZYME MJAVIII SPECIFICITY SUBUNIT"/>
    <property type="match status" value="1"/>
</dbReference>